<accession>A0A9J7L622</accession>
<evidence type="ECO:0000313" key="3">
    <source>
        <dbReference type="RefSeq" id="XP_035676180.1"/>
    </source>
</evidence>
<dbReference type="OrthoDB" id="288590at2759"/>
<dbReference type="InterPro" id="IPR005123">
    <property type="entry name" value="Oxoglu/Fe-dep_dioxygenase_dom"/>
</dbReference>
<organism evidence="2 3">
    <name type="scientific">Branchiostoma floridae</name>
    <name type="common">Florida lancelet</name>
    <name type="synonym">Amphioxus</name>
    <dbReference type="NCBI Taxonomy" id="7739"/>
    <lineage>
        <taxon>Eukaryota</taxon>
        <taxon>Metazoa</taxon>
        <taxon>Chordata</taxon>
        <taxon>Cephalochordata</taxon>
        <taxon>Leptocardii</taxon>
        <taxon>Amphioxiformes</taxon>
        <taxon>Branchiostomatidae</taxon>
        <taxon>Branchiostoma</taxon>
    </lineage>
</organism>
<gene>
    <name evidence="3" type="primary">LOC118415591</name>
</gene>
<dbReference type="InterPro" id="IPR050231">
    <property type="entry name" value="Iron_ascorbate_oxido_reductase"/>
</dbReference>
<evidence type="ECO:0000313" key="2">
    <source>
        <dbReference type="Proteomes" id="UP000001554"/>
    </source>
</evidence>
<dbReference type="PANTHER" id="PTHR47990">
    <property type="entry name" value="2-OXOGLUTARATE (2OG) AND FE(II)-DEPENDENT OXYGENASE SUPERFAMILY PROTEIN-RELATED"/>
    <property type="match status" value="1"/>
</dbReference>
<dbReference type="AlphaFoldDB" id="A0A9J7L622"/>
<dbReference type="GeneID" id="118415591"/>
<dbReference type="InterPro" id="IPR027443">
    <property type="entry name" value="IPNS-like_sf"/>
</dbReference>
<dbReference type="InterPro" id="IPR044861">
    <property type="entry name" value="IPNS-like_FE2OG_OXY"/>
</dbReference>
<feature type="domain" description="Fe2OG dioxygenase" evidence="1">
    <location>
        <begin position="25"/>
        <end position="131"/>
    </location>
</feature>
<proteinExistence type="predicted"/>
<reference evidence="2" key="1">
    <citation type="journal article" date="2020" name="Nat. Ecol. Evol.">
        <title>Deeply conserved synteny resolves early events in vertebrate evolution.</title>
        <authorList>
            <person name="Simakov O."/>
            <person name="Marletaz F."/>
            <person name="Yue J.X."/>
            <person name="O'Connell B."/>
            <person name="Jenkins J."/>
            <person name="Brandt A."/>
            <person name="Calef R."/>
            <person name="Tung C.H."/>
            <person name="Huang T.K."/>
            <person name="Schmutz J."/>
            <person name="Satoh N."/>
            <person name="Yu J.K."/>
            <person name="Putnam N.H."/>
            <person name="Green R.E."/>
            <person name="Rokhsar D.S."/>
        </authorList>
    </citation>
    <scope>NUCLEOTIDE SEQUENCE [LARGE SCALE GENOMIC DNA]</scope>
    <source>
        <strain evidence="2">S238N-H82</strain>
    </source>
</reference>
<dbReference type="Gene3D" id="2.60.120.330">
    <property type="entry name" value="B-lactam Antibiotic, Isopenicillin N Synthase, Chain"/>
    <property type="match status" value="1"/>
</dbReference>
<evidence type="ECO:0000259" key="1">
    <source>
        <dbReference type="PROSITE" id="PS51471"/>
    </source>
</evidence>
<dbReference type="SUPFAM" id="SSF51197">
    <property type="entry name" value="Clavaminate synthase-like"/>
    <property type="match status" value="1"/>
</dbReference>
<keyword evidence="2" id="KW-1185">Reference proteome</keyword>
<dbReference type="Proteomes" id="UP000001554">
    <property type="component" value="Chromosome 5"/>
</dbReference>
<sequence length="166" mass="19057">MIRLCQILDVNGFLDKFKYVGKGRNGTNLRTLRYPPVKEEVKKDQVRCGEHTDFGCLTLVFQDNIGLEVMNVDGEYVPASPIPDTIVVNIADTLQRWSADKLKSTRHRVVLPDSREERQRVHRSIAYFFHCDSDVEMKCLDGSDKYEPISAREYLLQQIGTTYLTG</sequence>
<dbReference type="KEGG" id="bfo:118415591"/>
<dbReference type="OMA" id="WPQIWED"/>
<dbReference type="Pfam" id="PF03171">
    <property type="entry name" value="2OG-FeII_Oxy"/>
    <property type="match status" value="1"/>
</dbReference>
<reference evidence="3" key="2">
    <citation type="submission" date="2025-08" db="UniProtKB">
        <authorList>
            <consortium name="RefSeq"/>
        </authorList>
    </citation>
    <scope>IDENTIFICATION</scope>
    <source>
        <strain evidence="3">S238N-H82</strain>
        <tissue evidence="3">Testes</tissue>
    </source>
</reference>
<dbReference type="RefSeq" id="XP_035676180.1">
    <property type="nucleotide sequence ID" value="XM_035820287.1"/>
</dbReference>
<name>A0A9J7L622_BRAFL</name>
<protein>
    <submittedName>
        <fullName evidence="3">2-oxoglutarate-Fe(II) type oxidoreductase ppzD-like</fullName>
    </submittedName>
</protein>
<dbReference type="PROSITE" id="PS51471">
    <property type="entry name" value="FE2OG_OXY"/>
    <property type="match status" value="1"/>
</dbReference>